<evidence type="ECO:0008006" key="4">
    <source>
        <dbReference type="Google" id="ProtNLM"/>
    </source>
</evidence>
<evidence type="ECO:0000256" key="1">
    <source>
        <dbReference type="SAM" id="SignalP"/>
    </source>
</evidence>
<protein>
    <recommendedName>
        <fullName evidence="4">DUF19 domain-containing protein</fullName>
    </recommendedName>
</protein>
<dbReference type="EMBL" id="JAUCMV010000002">
    <property type="protein sequence ID" value="KAK0420500.1"/>
    <property type="molecule type" value="Genomic_DNA"/>
</dbReference>
<keyword evidence="1" id="KW-0732">Signal</keyword>
<feature type="signal peptide" evidence="1">
    <location>
        <begin position="1"/>
        <end position="17"/>
    </location>
</feature>
<name>A0AA39M4R6_9BILA</name>
<dbReference type="AlphaFoldDB" id="A0AA39M4R6"/>
<feature type="chain" id="PRO_5041282077" description="DUF19 domain-containing protein" evidence="1">
    <location>
        <begin position="18"/>
        <end position="150"/>
    </location>
</feature>
<reference evidence="2" key="1">
    <citation type="submission" date="2023-06" db="EMBL/GenBank/DDBJ databases">
        <title>Genomic analysis of the entomopathogenic nematode Steinernema hermaphroditum.</title>
        <authorList>
            <person name="Schwarz E.M."/>
            <person name="Heppert J.K."/>
            <person name="Baniya A."/>
            <person name="Schwartz H.T."/>
            <person name="Tan C.-H."/>
            <person name="Antoshechkin I."/>
            <person name="Sternberg P.W."/>
            <person name="Goodrich-Blair H."/>
            <person name="Dillman A.R."/>
        </authorList>
    </citation>
    <scope>NUCLEOTIDE SEQUENCE</scope>
    <source>
        <strain evidence="2">PS9179</strain>
        <tissue evidence="2">Whole animal</tissue>
    </source>
</reference>
<organism evidence="2 3">
    <name type="scientific">Steinernema hermaphroditum</name>
    <dbReference type="NCBI Taxonomy" id="289476"/>
    <lineage>
        <taxon>Eukaryota</taxon>
        <taxon>Metazoa</taxon>
        <taxon>Ecdysozoa</taxon>
        <taxon>Nematoda</taxon>
        <taxon>Chromadorea</taxon>
        <taxon>Rhabditida</taxon>
        <taxon>Tylenchina</taxon>
        <taxon>Panagrolaimomorpha</taxon>
        <taxon>Strongyloidoidea</taxon>
        <taxon>Steinernematidae</taxon>
        <taxon>Steinernema</taxon>
    </lineage>
</organism>
<evidence type="ECO:0000313" key="2">
    <source>
        <dbReference type="EMBL" id="KAK0420500.1"/>
    </source>
</evidence>
<sequence length="150" mass="17123">MIVRLTVLLAAITLAESKDTCYGKILKLCKSDKFINSEVNLLLATKEFDKLQAITFEKVKEHCGDGQRLEIQNDFERNSETVAMIKELLGHLSAEERLRIKEMTVEENRLGVYGFFVAKAMDFFTNPQVASLIWKIAPRLPQLTIPRTSF</sequence>
<evidence type="ECO:0000313" key="3">
    <source>
        <dbReference type="Proteomes" id="UP001175271"/>
    </source>
</evidence>
<comment type="caution">
    <text evidence="2">The sequence shown here is derived from an EMBL/GenBank/DDBJ whole genome shotgun (WGS) entry which is preliminary data.</text>
</comment>
<dbReference type="Proteomes" id="UP001175271">
    <property type="component" value="Unassembled WGS sequence"/>
</dbReference>
<proteinExistence type="predicted"/>
<accession>A0AA39M4R6</accession>
<gene>
    <name evidence="2" type="ORF">QR680_014723</name>
</gene>
<keyword evidence="3" id="KW-1185">Reference proteome</keyword>